<dbReference type="Gene3D" id="3.40.1310.20">
    <property type="match status" value="1"/>
</dbReference>
<evidence type="ECO:0000256" key="2">
    <source>
        <dbReference type="ARBA" id="ARBA00011448"/>
    </source>
</evidence>
<feature type="domain" description="Helicase superfamily 3 single-stranded DNA/RNA virus" evidence="6">
    <location>
        <begin position="159"/>
        <end position="244"/>
    </location>
</feature>
<dbReference type="SUPFAM" id="SSF52540">
    <property type="entry name" value="P-loop containing nucleoside triphosphate hydrolases"/>
    <property type="match status" value="1"/>
</dbReference>
<evidence type="ECO:0000259" key="6">
    <source>
        <dbReference type="Pfam" id="PF00910"/>
    </source>
</evidence>
<dbReference type="GO" id="GO:0042025">
    <property type="term" value="C:host cell nucleus"/>
    <property type="evidence" value="ECO:0007669"/>
    <property type="project" value="UniProtKB-SubCell"/>
</dbReference>
<evidence type="ECO:0000256" key="1">
    <source>
        <dbReference type="ARBA" id="ARBA00004147"/>
    </source>
</evidence>
<dbReference type="GO" id="GO:0003724">
    <property type="term" value="F:RNA helicase activity"/>
    <property type="evidence" value="ECO:0007669"/>
    <property type="project" value="InterPro"/>
</dbReference>
<evidence type="ECO:0000256" key="4">
    <source>
        <dbReference type="ARBA" id="ARBA00022562"/>
    </source>
</evidence>
<feature type="compositionally biased region" description="Polar residues" evidence="5">
    <location>
        <begin position="289"/>
        <end position="319"/>
    </location>
</feature>
<dbReference type="GO" id="GO:0003723">
    <property type="term" value="F:RNA binding"/>
    <property type="evidence" value="ECO:0007669"/>
    <property type="project" value="InterPro"/>
</dbReference>
<evidence type="ECO:0000256" key="3">
    <source>
        <dbReference type="ARBA" id="ARBA00014531"/>
    </source>
</evidence>
<feature type="region of interest" description="Disordered" evidence="5">
    <location>
        <begin position="276"/>
        <end position="320"/>
    </location>
</feature>
<organism evidence="7">
    <name type="scientific">Red panda circovirus 2</name>
    <dbReference type="NCBI Taxonomy" id="2863951"/>
    <lineage>
        <taxon>Viruses</taxon>
        <taxon>Monodnaviria</taxon>
        <taxon>Shotokuvirae</taxon>
        <taxon>Cressdnaviricota</taxon>
        <taxon>Arfiviricetes</taxon>
        <taxon>Cirlivirales</taxon>
        <taxon>Circoviridae</taxon>
        <taxon>Circovirus</taxon>
    </lineage>
</organism>
<evidence type="ECO:0000256" key="5">
    <source>
        <dbReference type="SAM" id="MobiDB-lite"/>
    </source>
</evidence>
<dbReference type="EMBL" id="MZ556219">
    <property type="protein sequence ID" value="UBJ25956.1"/>
    <property type="molecule type" value="Genomic_DNA"/>
</dbReference>
<proteinExistence type="predicted"/>
<dbReference type="InterPro" id="IPR000605">
    <property type="entry name" value="Helicase_SF3_ssDNA/RNA_vir"/>
</dbReference>
<accession>A0A8K1M3Q8</accession>
<reference evidence="7" key="1">
    <citation type="submission" date="2021-07" db="EMBL/GenBank/DDBJ databases">
        <title>Communication and adaptive evolution of viruses within giant pandas and their associated organisms in a local ecological environment.</title>
        <authorList>
            <person name="Zhao M."/>
            <person name="Liu S."/>
            <person name="Zhang W."/>
        </authorList>
    </citation>
    <scope>NUCLEOTIDE SEQUENCE</scope>
    <source>
        <strain evidence="7">Rpf109cir03-8</strain>
    </source>
</reference>
<protein>
    <recommendedName>
        <fullName evidence="3">Replication-associated protein</fullName>
    </recommendedName>
</protein>
<comment type="subcellular location">
    <subcellularLocation>
        <location evidence="1">Host nucleus</location>
    </subcellularLocation>
</comment>
<sequence length="328" mass="37507">MPRVAQARYWLLTIPVEHFPNAPTLSGDLVYLKGQQEQGGNTGYMHWQVLAVFSKKLRLAAVKRHFCTQAHCEASRSTAANDYVWKEDTRVEGTQFELGSLPISRARTIDWDRIYDSAIAGDLESIPKDILIRNYSALKRIRVDHVIPPVRPNIIVNTFWGESGTGKTRRAWYEAGTPSTVYIKNPNTKWWDGYRGQDTVILDEFTGRIDISYLLTWLDRYPCLVEIKGYSTPLLATRFFITSNIDPRNWFPECNPAQLDGLLRRMNITRFLGPWTPPSDNDLDPRPNRTLSPNPHRTLSPNPNRTLSPNPNLTGTGTIPDNLFDFFD</sequence>
<keyword evidence="4" id="KW-1048">Host nucleus</keyword>
<name>A0A8K1M3Q8_9CIRC</name>
<dbReference type="InterPro" id="IPR027417">
    <property type="entry name" value="P-loop_NTPase"/>
</dbReference>
<comment type="subunit">
    <text evidence="2">Interacts with the capsid protein; this interaction relocates Rep into the nucleus.</text>
</comment>
<dbReference type="Pfam" id="PF00910">
    <property type="entry name" value="RNA_helicase"/>
    <property type="match status" value="1"/>
</dbReference>
<evidence type="ECO:0000313" key="7">
    <source>
        <dbReference type="EMBL" id="UBJ25956.1"/>
    </source>
</evidence>